<reference evidence="2" key="1">
    <citation type="submission" date="2017-01" db="EMBL/GenBank/DDBJ databases">
        <authorList>
            <person name="Varghese N."/>
            <person name="Submissions S."/>
        </authorList>
    </citation>
    <scope>NUCLEOTIDE SEQUENCE [LARGE SCALE GENOMIC DNA]</scope>
    <source>
        <strain evidence="2">type strain: HArc-</strain>
    </source>
</reference>
<name>A0A1N7DAN2_9EURY</name>
<keyword evidence="2" id="KW-1185">Reference proteome</keyword>
<dbReference type="STRING" id="308853.SAMN05421752_102111"/>
<dbReference type="Proteomes" id="UP000185936">
    <property type="component" value="Unassembled WGS sequence"/>
</dbReference>
<evidence type="ECO:0000313" key="2">
    <source>
        <dbReference type="Proteomes" id="UP000185936"/>
    </source>
</evidence>
<protein>
    <submittedName>
        <fullName evidence="1">Uncharacterized protein</fullName>
    </submittedName>
</protein>
<evidence type="ECO:0000313" key="1">
    <source>
        <dbReference type="EMBL" id="SIR72817.1"/>
    </source>
</evidence>
<organism evidence="1 2">
    <name type="scientific">Natronorubrum thiooxidans</name>
    <dbReference type="NCBI Taxonomy" id="308853"/>
    <lineage>
        <taxon>Archaea</taxon>
        <taxon>Methanobacteriati</taxon>
        <taxon>Methanobacteriota</taxon>
        <taxon>Stenosarchaea group</taxon>
        <taxon>Halobacteria</taxon>
        <taxon>Halobacteriales</taxon>
        <taxon>Natrialbaceae</taxon>
        <taxon>Natronorubrum</taxon>
    </lineage>
</organism>
<dbReference type="AlphaFoldDB" id="A0A1N7DAN2"/>
<accession>A0A1N7DAN2</accession>
<sequence length="66" mass="7452">MMTHPIGSRALDSSRIITEERYPIDMQQRLVATPDLEADQCRMDSQLIMMVSSPSLEVRARSGSEL</sequence>
<proteinExistence type="predicted"/>
<dbReference type="EMBL" id="FTNR01000002">
    <property type="protein sequence ID" value="SIR72817.1"/>
    <property type="molecule type" value="Genomic_DNA"/>
</dbReference>
<gene>
    <name evidence="1" type="ORF">SAMN05421752_102111</name>
</gene>